<reference evidence="1 2" key="1">
    <citation type="submission" date="2020-01" db="EMBL/GenBank/DDBJ databases">
        <authorList>
            <person name="Gupta K D."/>
        </authorList>
    </citation>
    <scope>NUCLEOTIDE SEQUENCE [LARGE SCALE GENOMIC DNA]</scope>
</reference>
<dbReference type="PANTHER" id="PTHR20961">
    <property type="entry name" value="GLYCOSYLTRANSFERASE"/>
    <property type="match status" value="1"/>
</dbReference>
<protein>
    <submittedName>
        <fullName evidence="1">Uncharacterized protein</fullName>
    </submittedName>
</protein>
<sequence length="629" mass="69419">MLFRHGALSRRDAILLLVGASSMHLWSLLFSHHSLSTDLDASAHQHVPAALTTTVRELRTKTIAHTQTDTATATATITTTALSTPTSKPQALSPYTPLPPTEVLAHAPGWTLFRNLYMSNGTLFLAAKDSATRMAYPEVRMMTSTGLEAFNTPENIALREPTSRDMQVIGIEEAQRRWVDKESGVNRVWSVEGNTLLFNDPKQFLRHYYHLVAELFFGVQAFWHGAFSAPTPASDTQAHFTTEHPAPPPLHRAIFIHSDADGWRDDPGFNRYFLRGVFPSLAIEHEEDWADRVVATSNLDANDGERAFHFPLALLTDRSAAHRGPVCGSQTQRTAAEAWEYMRGKGKLRGLHAGGWWAPVREAMWRFAGAEEGLKGLKEDKGVSKEKKANDQVPMGASLPGWAAAAADDPDVPGISSPTSASGTDVVAVDVSTASQAQLPAPSNIVITYISRQSARNRKLIKEDHEGLVAAIKELVERKNTERKKVLDALDGMDDDERRKRADGFALPPSWEFHELLAERLTKDEQVRAASRSTIMLGVHGNGLTSLVFMPPTRASTVIELFFPGGFAHDYQWTSRALGMSHFAVWNDTHHTYPNKPRVDYPEGFQGNAIPVHGPTVAQLIEDRVDGKL</sequence>
<organism evidence="1 2">
    <name type="scientific">Cyclocybe aegerita</name>
    <name type="common">Black poplar mushroom</name>
    <name type="synonym">Agrocybe aegerita</name>
    <dbReference type="NCBI Taxonomy" id="1973307"/>
    <lineage>
        <taxon>Eukaryota</taxon>
        <taxon>Fungi</taxon>
        <taxon>Dikarya</taxon>
        <taxon>Basidiomycota</taxon>
        <taxon>Agaricomycotina</taxon>
        <taxon>Agaricomycetes</taxon>
        <taxon>Agaricomycetidae</taxon>
        <taxon>Agaricales</taxon>
        <taxon>Agaricineae</taxon>
        <taxon>Bolbitiaceae</taxon>
        <taxon>Cyclocybe</taxon>
    </lineage>
</organism>
<dbReference type="EMBL" id="CACVBS010000042">
    <property type="protein sequence ID" value="CAA7264011.1"/>
    <property type="molecule type" value="Genomic_DNA"/>
</dbReference>
<dbReference type="Proteomes" id="UP000467700">
    <property type="component" value="Unassembled WGS sequence"/>
</dbReference>
<keyword evidence="2" id="KW-1185">Reference proteome</keyword>
<proteinExistence type="predicted"/>
<dbReference type="GO" id="GO:0097363">
    <property type="term" value="F:protein O-acetylglucosaminyltransferase activity"/>
    <property type="evidence" value="ECO:0007669"/>
    <property type="project" value="TreeGrafter"/>
</dbReference>
<gene>
    <name evidence="1" type="ORF">AAE3_LOCUS6191</name>
</gene>
<accession>A0A8S0VZR5</accession>
<dbReference type="InterPro" id="IPR007657">
    <property type="entry name" value="Glycosyltransferase_61"/>
</dbReference>
<name>A0A8S0VZR5_CYCAE</name>
<dbReference type="PANTHER" id="PTHR20961:SF38">
    <property type="entry name" value="PROTEIN O-LINKED-MANNOSE BETA-1,4-N-ACETYLGLUCOSAMINYLTRANSFERASE 2"/>
    <property type="match status" value="1"/>
</dbReference>
<evidence type="ECO:0000313" key="1">
    <source>
        <dbReference type="EMBL" id="CAA7264011.1"/>
    </source>
</evidence>
<comment type="caution">
    <text evidence="1">The sequence shown here is derived from an EMBL/GenBank/DDBJ whole genome shotgun (WGS) entry which is preliminary data.</text>
</comment>
<dbReference type="GO" id="GO:0005783">
    <property type="term" value="C:endoplasmic reticulum"/>
    <property type="evidence" value="ECO:0007669"/>
    <property type="project" value="TreeGrafter"/>
</dbReference>
<dbReference type="AlphaFoldDB" id="A0A8S0VZR5"/>
<dbReference type="OrthoDB" id="529273at2759"/>
<evidence type="ECO:0000313" key="2">
    <source>
        <dbReference type="Proteomes" id="UP000467700"/>
    </source>
</evidence>
<dbReference type="GO" id="GO:0035269">
    <property type="term" value="P:protein O-linked glycosylation via mannose"/>
    <property type="evidence" value="ECO:0007669"/>
    <property type="project" value="TreeGrafter"/>
</dbReference>